<dbReference type="CDD" id="cd17474">
    <property type="entry name" value="MFS_YfmO_like"/>
    <property type="match status" value="1"/>
</dbReference>
<proteinExistence type="inferred from homology"/>
<organism evidence="11 12">
    <name type="scientific">Sulfobacillus benefaciens</name>
    <dbReference type="NCBI Taxonomy" id="453960"/>
    <lineage>
        <taxon>Bacteria</taxon>
        <taxon>Bacillati</taxon>
        <taxon>Bacillota</taxon>
        <taxon>Clostridia</taxon>
        <taxon>Eubacteriales</taxon>
        <taxon>Clostridiales Family XVII. Incertae Sedis</taxon>
        <taxon>Sulfobacillus</taxon>
    </lineage>
</organism>
<evidence type="ECO:0000256" key="3">
    <source>
        <dbReference type="ARBA" id="ARBA00022448"/>
    </source>
</evidence>
<dbReference type="AlphaFoldDB" id="A0A2T2XAM4"/>
<evidence type="ECO:0000313" key="11">
    <source>
        <dbReference type="EMBL" id="PSR31520.1"/>
    </source>
</evidence>
<comment type="subcellular location">
    <subcellularLocation>
        <location evidence="1">Cell membrane</location>
        <topology evidence="1">Multi-pass membrane protein</topology>
    </subcellularLocation>
</comment>
<feature type="transmembrane region" description="Helical" evidence="9">
    <location>
        <begin position="232"/>
        <end position="254"/>
    </location>
</feature>
<comment type="similarity">
    <text evidence="2">Belongs to the major facilitator superfamily. TCR/Tet family.</text>
</comment>
<dbReference type="InterPro" id="IPR001958">
    <property type="entry name" value="Tet-R_TetA/multi-R_MdtG-like"/>
</dbReference>
<feature type="transmembrane region" description="Helical" evidence="9">
    <location>
        <begin position="325"/>
        <end position="349"/>
    </location>
</feature>
<dbReference type="SUPFAM" id="SSF103473">
    <property type="entry name" value="MFS general substrate transporter"/>
    <property type="match status" value="1"/>
</dbReference>
<dbReference type="PANTHER" id="PTHR43124:SF3">
    <property type="entry name" value="CHLORAMPHENICOL EFFLUX PUMP RV0191"/>
    <property type="match status" value="1"/>
</dbReference>
<feature type="transmembrane region" description="Helical" evidence="9">
    <location>
        <begin position="266"/>
        <end position="289"/>
    </location>
</feature>
<dbReference type="GO" id="GO:0005886">
    <property type="term" value="C:plasma membrane"/>
    <property type="evidence" value="ECO:0007669"/>
    <property type="project" value="UniProtKB-SubCell"/>
</dbReference>
<reference evidence="11 12" key="1">
    <citation type="journal article" date="2014" name="BMC Genomics">
        <title>Comparison of environmental and isolate Sulfobacillus genomes reveals diverse carbon, sulfur, nitrogen, and hydrogen metabolisms.</title>
        <authorList>
            <person name="Justice N.B."/>
            <person name="Norman A."/>
            <person name="Brown C.T."/>
            <person name="Singh A."/>
            <person name="Thomas B.C."/>
            <person name="Banfield J.F."/>
        </authorList>
    </citation>
    <scope>NUCLEOTIDE SEQUENCE [LARGE SCALE GENOMIC DNA]</scope>
    <source>
        <strain evidence="11">AMDSBA1</strain>
    </source>
</reference>
<protein>
    <submittedName>
        <fullName evidence="11">MFS transporter</fullName>
    </submittedName>
</protein>
<evidence type="ECO:0000256" key="9">
    <source>
        <dbReference type="SAM" id="Phobius"/>
    </source>
</evidence>
<comment type="caution">
    <text evidence="11">The sequence shown here is derived from an EMBL/GenBank/DDBJ whole genome shotgun (WGS) entry which is preliminary data.</text>
</comment>
<dbReference type="InterPro" id="IPR036259">
    <property type="entry name" value="MFS_trans_sf"/>
</dbReference>
<feature type="domain" description="Major facilitator superfamily (MFS) profile" evidence="10">
    <location>
        <begin position="25"/>
        <end position="413"/>
    </location>
</feature>
<dbReference type="Gene3D" id="1.20.1250.20">
    <property type="entry name" value="MFS general substrate transporter like domains"/>
    <property type="match status" value="1"/>
</dbReference>
<dbReference type="PROSITE" id="PS00216">
    <property type="entry name" value="SUGAR_TRANSPORT_1"/>
    <property type="match status" value="1"/>
</dbReference>
<evidence type="ECO:0000256" key="7">
    <source>
        <dbReference type="ARBA" id="ARBA00023136"/>
    </source>
</evidence>
<evidence type="ECO:0000256" key="8">
    <source>
        <dbReference type="SAM" id="MobiDB-lite"/>
    </source>
</evidence>
<dbReference type="PROSITE" id="PS50850">
    <property type="entry name" value="MFS"/>
    <property type="match status" value="1"/>
</dbReference>
<evidence type="ECO:0000256" key="2">
    <source>
        <dbReference type="ARBA" id="ARBA00007520"/>
    </source>
</evidence>
<keyword evidence="6 9" id="KW-1133">Transmembrane helix</keyword>
<dbReference type="Proteomes" id="UP000242699">
    <property type="component" value="Unassembled WGS sequence"/>
</dbReference>
<gene>
    <name evidence="11" type="ORF">C7B43_02160</name>
</gene>
<dbReference type="InterPro" id="IPR050189">
    <property type="entry name" value="MFS_Efflux_Transporters"/>
</dbReference>
<evidence type="ECO:0000256" key="1">
    <source>
        <dbReference type="ARBA" id="ARBA00004651"/>
    </source>
</evidence>
<evidence type="ECO:0000256" key="6">
    <source>
        <dbReference type="ARBA" id="ARBA00022989"/>
    </source>
</evidence>
<evidence type="ECO:0000256" key="4">
    <source>
        <dbReference type="ARBA" id="ARBA00022475"/>
    </source>
</evidence>
<accession>A0A2T2XAM4</accession>
<feature type="transmembrane region" description="Helical" evidence="9">
    <location>
        <begin position="391"/>
        <end position="409"/>
    </location>
</feature>
<feature type="transmembrane region" description="Helical" evidence="9">
    <location>
        <begin position="26"/>
        <end position="47"/>
    </location>
</feature>
<feature type="transmembrane region" description="Helical" evidence="9">
    <location>
        <begin position="301"/>
        <end position="319"/>
    </location>
</feature>
<evidence type="ECO:0000256" key="5">
    <source>
        <dbReference type="ARBA" id="ARBA00022692"/>
    </source>
</evidence>
<feature type="transmembrane region" description="Helical" evidence="9">
    <location>
        <begin position="53"/>
        <end position="78"/>
    </location>
</feature>
<dbReference type="PRINTS" id="PR01035">
    <property type="entry name" value="TCRTETA"/>
</dbReference>
<dbReference type="Pfam" id="PF07690">
    <property type="entry name" value="MFS_1"/>
    <property type="match status" value="1"/>
</dbReference>
<keyword evidence="3" id="KW-0813">Transport</keyword>
<keyword evidence="7 9" id="KW-0472">Membrane</keyword>
<evidence type="ECO:0000259" key="10">
    <source>
        <dbReference type="PROSITE" id="PS50850"/>
    </source>
</evidence>
<name>A0A2T2XAM4_9FIRM</name>
<dbReference type="EMBL" id="PXYT01000002">
    <property type="protein sequence ID" value="PSR31520.1"/>
    <property type="molecule type" value="Genomic_DNA"/>
</dbReference>
<dbReference type="PANTHER" id="PTHR43124">
    <property type="entry name" value="PURINE EFFLUX PUMP PBUE"/>
    <property type="match status" value="1"/>
</dbReference>
<dbReference type="InterPro" id="IPR020846">
    <property type="entry name" value="MFS_dom"/>
</dbReference>
<feature type="region of interest" description="Disordered" evidence="8">
    <location>
        <begin position="419"/>
        <end position="447"/>
    </location>
</feature>
<feature type="transmembrane region" description="Helical" evidence="9">
    <location>
        <begin position="185"/>
        <end position="203"/>
    </location>
</feature>
<keyword evidence="5 9" id="KW-0812">Transmembrane</keyword>
<dbReference type="InterPro" id="IPR005829">
    <property type="entry name" value="Sugar_transporter_CS"/>
</dbReference>
<feature type="transmembrane region" description="Helical" evidence="9">
    <location>
        <begin position="361"/>
        <end position="385"/>
    </location>
</feature>
<dbReference type="GO" id="GO:0022857">
    <property type="term" value="F:transmembrane transporter activity"/>
    <property type="evidence" value="ECO:0007669"/>
    <property type="project" value="InterPro"/>
</dbReference>
<sequence length="447" mass="47954">MAQRAPKGNRHHSNDALDQLSHGWKLWILTTVPFIMVLGNSMLIPVLPKMMKVMHLTLFQAGLIITIFSIPAGIIIPFAGALSDRIGRRVIMTPALVTYGLAGLGAGLSAWPLPHPYYWIMGFRLLQGIGAGGTYQLAMAVAGDMFQSQKRAEALGILEAANGLGKVVSPITGSALALIVWFAPFFVYGVLSFPVALAIWIFLKEPRPDRQGGMTEYWQGLKTTFTTKTASILTTFLAGAVVLFILFGVLSYLADILEKNFGYGEFARGLIIAVPVLASALTSYISGTVLQKRLAQWSRPIVVLGMSLVALAMAIEPFFATVNPFVAVSILVLQGIGTGSVLPSVNTLVTSATSSKERGVVTSLYGSVRFFGVAMGPPLFAMAMIHPYVTFWATSALAAGTALLCWFFINERQMLPKSIRGGNGGPGGSPDSETSKIYVPPTRPPLR</sequence>
<feature type="transmembrane region" description="Helical" evidence="9">
    <location>
        <begin position="90"/>
        <end position="111"/>
    </location>
</feature>
<keyword evidence="4" id="KW-1003">Cell membrane</keyword>
<dbReference type="InterPro" id="IPR011701">
    <property type="entry name" value="MFS"/>
</dbReference>
<evidence type="ECO:0000313" key="12">
    <source>
        <dbReference type="Proteomes" id="UP000242699"/>
    </source>
</evidence>